<dbReference type="EMBL" id="JARJCW010000080">
    <property type="protein sequence ID" value="KAJ7197052.1"/>
    <property type="molecule type" value="Genomic_DNA"/>
</dbReference>
<dbReference type="AlphaFoldDB" id="A0AAD6Y938"/>
<keyword evidence="2" id="KW-1185">Reference proteome</keyword>
<comment type="caution">
    <text evidence="1">The sequence shown here is derived from an EMBL/GenBank/DDBJ whole genome shotgun (WGS) entry which is preliminary data.</text>
</comment>
<dbReference type="Proteomes" id="UP001219525">
    <property type="component" value="Unassembled WGS sequence"/>
</dbReference>
<evidence type="ECO:0000313" key="1">
    <source>
        <dbReference type="EMBL" id="KAJ7197052.1"/>
    </source>
</evidence>
<reference evidence="1" key="1">
    <citation type="submission" date="2023-03" db="EMBL/GenBank/DDBJ databases">
        <title>Massive genome expansion in bonnet fungi (Mycena s.s.) driven by repeated elements and novel gene families across ecological guilds.</title>
        <authorList>
            <consortium name="Lawrence Berkeley National Laboratory"/>
            <person name="Harder C.B."/>
            <person name="Miyauchi S."/>
            <person name="Viragh M."/>
            <person name="Kuo A."/>
            <person name="Thoen E."/>
            <person name="Andreopoulos B."/>
            <person name="Lu D."/>
            <person name="Skrede I."/>
            <person name="Drula E."/>
            <person name="Henrissat B."/>
            <person name="Morin E."/>
            <person name="Kohler A."/>
            <person name="Barry K."/>
            <person name="LaButti K."/>
            <person name="Morin E."/>
            <person name="Salamov A."/>
            <person name="Lipzen A."/>
            <person name="Mereny Z."/>
            <person name="Hegedus B."/>
            <person name="Baldrian P."/>
            <person name="Stursova M."/>
            <person name="Weitz H."/>
            <person name="Taylor A."/>
            <person name="Grigoriev I.V."/>
            <person name="Nagy L.G."/>
            <person name="Martin F."/>
            <person name="Kauserud H."/>
        </authorList>
    </citation>
    <scope>NUCLEOTIDE SEQUENCE</scope>
    <source>
        <strain evidence="1">9144</strain>
    </source>
</reference>
<proteinExistence type="predicted"/>
<accession>A0AAD6Y938</accession>
<gene>
    <name evidence="1" type="ORF">GGX14DRAFT_671769</name>
</gene>
<evidence type="ECO:0000313" key="2">
    <source>
        <dbReference type="Proteomes" id="UP001219525"/>
    </source>
</evidence>
<protein>
    <submittedName>
        <fullName evidence="1">Uncharacterized protein</fullName>
    </submittedName>
</protein>
<organism evidence="1 2">
    <name type="scientific">Mycena pura</name>
    <dbReference type="NCBI Taxonomy" id="153505"/>
    <lineage>
        <taxon>Eukaryota</taxon>
        <taxon>Fungi</taxon>
        <taxon>Dikarya</taxon>
        <taxon>Basidiomycota</taxon>
        <taxon>Agaricomycotina</taxon>
        <taxon>Agaricomycetes</taxon>
        <taxon>Agaricomycetidae</taxon>
        <taxon>Agaricales</taxon>
        <taxon>Marasmiineae</taxon>
        <taxon>Mycenaceae</taxon>
        <taxon>Mycena</taxon>
    </lineage>
</organism>
<name>A0AAD6Y938_9AGAR</name>
<sequence>LFGRDTICTALHDNYDDEFDGRFVGNKRKRPYRTPLNALSSWNQEHSDGHEKLGEQALQIGKGIQPKPPCSLFFAATVHLPIYGSKDQYSAWLHSLILMPNVRKALDIAHCYVDLVESQGCECSTFISGSLLINPLSSYFHSADRRQWLRTSEVGEMLKIHERLR</sequence>
<feature type="non-terminal residue" evidence="1">
    <location>
        <position position="1"/>
    </location>
</feature>